<name>A0AAE3IPQ6_9BACT</name>
<dbReference type="InterPro" id="IPR036249">
    <property type="entry name" value="Thioredoxin-like_sf"/>
</dbReference>
<dbReference type="InterPro" id="IPR000866">
    <property type="entry name" value="AhpC/TSA"/>
</dbReference>
<dbReference type="PROSITE" id="PS51352">
    <property type="entry name" value="THIOREDOXIN_2"/>
    <property type="match status" value="1"/>
</dbReference>
<evidence type="ECO:0000313" key="5">
    <source>
        <dbReference type="Proteomes" id="UP001209317"/>
    </source>
</evidence>
<gene>
    <name evidence="4" type="ORF">OD355_11070</name>
</gene>
<dbReference type="InterPro" id="IPR013766">
    <property type="entry name" value="Thioredoxin_domain"/>
</dbReference>
<evidence type="ECO:0000256" key="2">
    <source>
        <dbReference type="SAM" id="SignalP"/>
    </source>
</evidence>
<keyword evidence="2" id="KW-0732">Signal</keyword>
<feature type="signal peptide" evidence="2">
    <location>
        <begin position="1"/>
        <end position="21"/>
    </location>
</feature>
<feature type="domain" description="Thioredoxin" evidence="3">
    <location>
        <begin position="474"/>
        <end position="620"/>
    </location>
</feature>
<evidence type="ECO:0000313" key="4">
    <source>
        <dbReference type="EMBL" id="MCU7695060.1"/>
    </source>
</evidence>
<dbReference type="SUPFAM" id="SSF52833">
    <property type="entry name" value="Thioredoxin-like"/>
    <property type="match status" value="1"/>
</dbReference>
<feature type="chain" id="PRO_5041948517" evidence="2">
    <location>
        <begin position="22"/>
        <end position="623"/>
    </location>
</feature>
<keyword evidence="5" id="KW-1185">Reference proteome</keyword>
<dbReference type="Proteomes" id="UP001209317">
    <property type="component" value="Unassembled WGS sequence"/>
</dbReference>
<dbReference type="Gene3D" id="3.40.30.10">
    <property type="entry name" value="Glutaredoxin"/>
    <property type="match status" value="1"/>
</dbReference>
<reference evidence="4" key="1">
    <citation type="submission" date="2022-10" db="EMBL/GenBank/DDBJ databases">
        <authorList>
            <person name="Kim H.S."/>
            <person name="Kim J.-S."/>
            <person name="Suh M.K."/>
            <person name="Eom M.K."/>
            <person name="Lee J.-S."/>
        </authorList>
    </citation>
    <scope>NUCLEOTIDE SEQUENCE</scope>
    <source>
        <strain evidence="4">LIP-5</strain>
    </source>
</reference>
<protein>
    <submittedName>
        <fullName evidence="4">TlpA family protein disulfide reductase</fullName>
    </submittedName>
</protein>
<comment type="caution">
    <text evidence="4">The sequence shown here is derived from an EMBL/GenBank/DDBJ whole genome shotgun (WGS) entry which is preliminary data.</text>
</comment>
<dbReference type="PANTHER" id="PTHR42852">
    <property type="entry name" value="THIOL:DISULFIDE INTERCHANGE PROTEIN DSBE"/>
    <property type="match status" value="1"/>
</dbReference>
<dbReference type="Pfam" id="PF00578">
    <property type="entry name" value="AhpC-TSA"/>
    <property type="match status" value="1"/>
</dbReference>
<evidence type="ECO:0000256" key="1">
    <source>
        <dbReference type="ARBA" id="ARBA00023284"/>
    </source>
</evidence>
<accession>A0AAE3IPQ6</accession>
<proteinExistence type="predicted"/>
<sequence length="623" mass="71367">MQKFMLFITLQLSCILGFSQALVLTPAKPEAGKEVSFVYTGPHIRDTLKTSPFLRKTILNKNLMVFDTLHLVRTQTGYTGKFKVEDSITTIMFLIGEQVGQENNYFVYPVYKNGVQVKGASAGMAMQNMWAYQLGVTVDNKKNAGLFEEEFHHNPDQKKIFIIDYLKTLSAIPEREAEAKTLAEQAFRNALESGQSENEVIQLASILYDEESDKRAAYEDEMVKKFPKGISYGNRLLKELYDLQKEKKYDTVIEKALRIKTEEVVKNVDYMDEQLNRILMNTYKAKKDYTKFEEYAELEESFRQKAYNYNDMALNMAKAKQNLDIAKHFSKLSLDNVDSLYAINSRPNISAREWKRLVDSEFAEYVNTYALILYALGDKAGALANQQKIIDIIGVENVESNERYILYLFENDKIKESLETAEDCISKGKSNAGIDSLYKVIYLAVHKNSDNFTDRLAMLKKQGKKYEIARLQKDMLNIDTPDFSLTDQSGKKITRNDLKGKIVILDFWATWCGPCVASLPAMLKAAAALKHRKDVVFYFVNTQERGSAERRKKKVNEFLSKNKYDLNLLFDLQDKAYYDFEINGIPANFIIGKDGKIKFSSSGFGDNDEELVNELTMMVESLQ</sequence>
<dbReference type="GO" id="GO:0016209">
    <property type="term" value="F:antioxidant activity"/>
    <property type="evidence" value="ECO:0007669"/>
    <property type="project" value="InterPro"/>
</dbReference>
<dbReference type="InterPro" id="IPR017937">
    <property type="entry name" value="Thioredoxin_CS"/>
</dbReference>
<dbReference type="InterPro" id="IPR050553">
    <property type="entry name" value="Thioredoxin_ResA/DsbE_sf"/>
</dbReference>
<evidence type="ECO:0000259" key="3">
    <source>
        <dbReference type="PROSITE" id="PS51352"/>
    </source>
</evidence>
<keyword evidence="1" id="KW-0676">Redox-active center</keyword>
<organism evidence="4 5">
    <name type="scientific">Haoranjiania flava</name>
    <dbReference type="NCBI Taxonomy" id="1856322"/>
    <lineage>
        <taxon>Bacteria</taxon>
        <taxon>Pseudomonadati</taxon>
        <taxon>Bacteroidota</taxon>
        <taxon>Chitinophagia</taxon>
        <taxon>Chitinophagales</taxon>
        <taxon>Chitinophagaceae</taxon>
        <taxon>Haoranjiania</taxon>
    </lineage>
</organism>
<dbReference type="EMBL" id="JAOTPL010000017">
    <property type="protein sequence ID" value="MCU7695060.1"/>
    <property type="molecule type" value="Genomic_DNA"/>
</dbReference>
<dbReference type="CDD" id="cd02966">
    <property type="entry name" value="TlpA_like_family"/>
    <property type="match status" value="1"/>
</dbReference>
<dbReference type="GO" id="GO:0016491">
    <property type="term" value="F:oxidoreductase activity"/>
    <property type="evidence" value="ECO:0007669"/>
    <property type="project" value="InterPro"/>
</dbReference>
<dbReference type="PROSITE" id="PS00194">
    <property type="entry name" value="THIOREDOXIN_1"/>
    <property type="match status" value="1"/>
</dbReference>
<dbReference type="AlphaFoldDB" id="A0AAE3IPQ6"/>
<dbReference type="RefSeq" id="WP_263038546.1">
    <property type="nucleotide sequence ID" value="NZ_JAOTPL010000017.1"/>
</dbReference>
<dbReference type="PANTHER" id="PTHR42852:SF13">
    <property type="entry name" value="PROTEIN DIPZ"/>
    <property type="match status" value="1"/>
</dbReference>